<dbReference type="PANTHER" id="PTHR42862">
    <property type="entry name" value="DELTA-1-PYRROLINE-5-CARBOXYLATE DEHYDROGENASE 1, ISOFORM A-RELATED"/>
    <property type="match status" value="1"/>
</dbReference>
<evidence type="ECO:0000256" key="1">
    <source>
        <dbReference type="ARBA" id="ARBA00023002"/>
    </source>
</evidence>
<dbReference type="GeneID" id="66860468"/>
<dbReference type="SUPFAM" id="SSF53720">
    <property type="entry name" value="ALDH-like"/>
    <property type="match status" value="1"/>
</dbReference>
<dbReference type="InterPro" id="IPR016161">
    <property type="entry name" value="Ald_DH/histidinol_DH"/>
</dbReference>
<dbReference type="GO" id="GO:0003842">
    <property type="term" value="F:L-glutamate gamma-semialdehyde dehydrogenase activity"/>
    <property type="evidence" value="ECO:0007669"/>
    <property type="project" value="TreeGrafter"/>
</dbReference>
<evidence type="ECO:0000256" key="2">
    <source>
        <dbReference type="ARBA" id="ARBA00023027"/>
    </source>
</evidence>
<feature type="domain" description="Aldehyde dehydrogenase" evidence="3">
    <location>
        <begin position="110"/>
        <end position="490"/>
    </location>
</feature>
<evidence type="ECO:0000313" key="4">
    <source>
        <dbReference type="EMBL" id="QXV92205.1"/>
    </source>
</evidence>
<dbReference type="Pfam" id="PF00171">
    <property type="entry name" value="Aldedh"/>
    <property type="match status" value="1"/>
</dbReference>
<dbReference type="InterPro" id="IPR011975">
    <property type="entry name" value="PaaN_2"/>
</dbReference>
<dbReference type="GO" id="GO:0009898">
    <property type="term" value="C:cytoplasmic side of plasma membrane"/>
    <property type="evidence" value="ECO:0007669"/>
    <property type="project" value="TreeGrafter"/>
</dbReference>
<dbReference type="Gene3D" id="3.40.309.10">
    <property type="entry name" value="Aldehyde Dehydrogenase, Chain A, domain 2"/>
    <property type="match status" value="1"/>
</dbReference>
<dbReference type="RefSeq" id="WP_003982257.1">
    <property type="nucleotide sequence ID" value="NZ_CP025552.1"/>
</dbReference>
<dbReference type="InterPro" id="IPR050485">
    <property type="entry name" value="Proline_metab_enzyme"/>
</dbReference>
<dbReference type="PANTHER" id="PTHR42862:SF1">
    <property type="entry name" value="DELTA-1-PYRROLINE-5-CARBOXYLATE DEHYDROGENASE 2, ISOFORM A-RELATED"/>
    <property type="match status" value="1"/>
</dbReference>
<dbReference type="EMBL" id="MZ502218">
    <property type="protein sequence ID" value="QXV92205.1"/>
    <property type="molecule type" value="Genomic_DNA"/>
</dbReference>
<evidence type="ECO:0000259" key="3">
    <source>
        <dbReference type="Pfam" id="PF00171"/>
    </source>
</evidence>
<reference evidence="4" key="1">
    <citation type="submission" date="2021-06" db="EMBL/GenBank/DDBJ databases">
        <authorList>
            <person name="Tome M."/>
            <person name="Jakse J."/>
            <person name="Slemc L."/>
            <person name="Garcia A.R."/>
            <person name="Petkovic H."/>
        </authorList>
    </citation>
    <scope>NUCLEOTIDE SEQUENCE</scope>
    <source>
        <plasmid evidence="4">unnamed</plasmid>
    </source>
</reference>
<dbReference type="AlphaFoldDB" id="A0A8F7KTH9"/>
<dbReference type="GO" id="GO:0010133">
    <property type="term" value="P:L-proline catabolic process to L-glutamate"/>
    <property type="evidence" value="ECO:0007669"/>
    <property type="project" value="TreeGrafter"/>
</dbReference>
<name>A0A8F7KTH9_STRRM</name>
<dbReference type="InterPro" id="IPR016163">
    <property type="entry name" value="Ald_DH_C"/>
</dbReference>
<geneLocation type="plasmid" evidence="4">
    <name>unnamed</name>
</geneLocation>
<organism evidence="4">
    <name type="scientific">Streptomyces rimosus</name>
    <dbReference type="NCBI Taxonomy" id="1927"/>
    <lineage>
        <taxon>Bacteria</taxon>
        <taxon>Bacillati</taxon>
        <taxon>Actinomycetota</taxon>
        <taxon>Actinomycetes</taxon>
        <taxon>Kitasatosporales</taxon>
        <taxon>Streptomycetaceae</taxon>
        <taxon>Streptomyces</taxon>
    </lineage>
</organism>
<proteinExistence type="predicted"/>
<protein>
    <submittedName>
        <fullName evidence="4">Phenylacetic acid degradation protein PaaN</fullName>
    </submittedName>
</protein>
<dbReference type="NCBIfam" id="TIGR02288">
    <property type="entry name" value="PaaN_2"/>
    <property type="match status" value="1"/>
</dbReference>
<keyword evidence="2" id="KW-0520">NAD</keyword>
<keyword evidence="1" id="KW-0560">Oxidoreductase</keyword>
<sequence length="583" mass="62264">MHAPSPSSTPYDGDRTVLQDLTRRHRDTLVRALRAIRSREHWTPYAEDPDAYGEDAAALGEQAFRDLLDAPFPLETPGRDGTVGPAPAEGGERSPYGFELGITYPHADPAALFRAARAALPGWRDVCPRDRAVVCAEFLARINARSHEFAQVAMHTSGHNFLMAFHAGAVHAQDRGLEAVAVALREQARLPARRRWDKPYGDRTLSVDKTFTVVPRGVSLLIGNRVVPTWSGYPGLFASLATGNAVVVKPHPEAVLPLALTVAIAREVLGACGFDPNLVCLAPERPGELLARELAISPEVGVIDYSGGTEFGAWLARNAPGARLFAATSAVNSLLVESTAHYRGLLDNTAFSLALYSGQLCTSTQNLLIPRDGISTDEGHKSFPQVVADLTATLEKLLVDDARAAELLGALYNREMAVRAAEASSGALGKVALASRAVRHPGFPSALIRTPAVVELDARSEADHALLTSEWPGPIAFVAAVDSAAAGIALIREAVRRRGGLSVGGHTRSPEVARELEIMCAQEGVLLSLNLTGDFYVSQSSVYSDLHGSAAGGPGSHTFCDAAFVAPRFHMAEVRRWATDPVR</sequence>
<accession>A0A8F7KTH9</accession>
<gene>
    <name evidence="4" type="primary">paaN</name>
    <name evidence="4" type="ORF">M4018_084040</name>
</gene>
<dbReference type="Gene3D" id="3.40.605.10">
    <property type="entry name" value="Aldehyde Dehydrogenase, Chain A, domain 1"/>
    <property type="match status" value="1"/>
</dbReference>
<dbReference type="InterPro" id="IPR015590">
    <property type="entry name" value="Aldehyde_DH_dom"/>
</dbReference>
<dbReference type="InterPro" id="IPR016162">
    <property type="entry name" value="Ald_DH_N"/>
</dbReference>
<keyword evidence="4" id="KW-0614">Plasmid</keyword>